<reference evidence="2" key="1">
    <citation type="journal article" date="2022" name="Mol. Ecol. Resour.">
        <title>The genomes of chicory, endive, great burdock and yacon provide insights into Asteraceae palaeo-polyploidization history and plant inulin production.</title>
        <authorList>
            <person name="Fan W."/>
            <person name="Wang S."/>
            <person name="Wang H."/>
            <person name="Wang A."/>
            <person name="Jiang F."/>
            <person name="Liu H."/>
            <person name="Zhao H."/>
            <person name="Xu D."/>
            <person name="Zhang Y."/>
        </authorList>
    </citation>
    <scope>NUCLEOTIDE SEQUENCE [LARGE SCALE GENOMIC DNA]</scope>
    <source>
        <strain evidence="2">cv. Punajuju</strain>
    </source>
</reference>
<proteinExistence type="predicted"/>
<reference evidence="1 2" key="2">
    <citation type="journal article" date="2022" name="Mol. Ecol. Resour.">
        <title>The genomes of chicory, endive, great burdock and yacon provide insights into Asteraceae paleo-polyploidization history and plant inulin production.</title>
        <authorList>
            <person name="Fan W."/>
            <person name="Wang S."/>
            <person name="Wang H."/>
            <person name="Wang A."/>
            <person name="Jiang F."/>
            <person name="Liu H."/>
            <person name="Zhao H."/>
            <person name="Xu D."/>
            <person name="Zhang Y."/>
        </authorList>
    </citation>
    <scope>NUCLEOTIDE SEQUENCE [LARGE SCALE GENOMIC DNA]</scope>
    <source>
        <strain evidence="2">cv. Punajuju</strain>
        <tissue evidence="1">Leaves</tissue>
    </source>
</reference>
<evidence type="ECO:0000313" key="1">
    <source>
        <dbReference type="EMBL" id="KAI3791328.1"/>
    </source>
</evidence>
<accession>A0ACB9H7M5</accession>
<sequence length="198" mass="21613">MGIGVKYCCWYCWGTDLIPGACRTFCCARGIMVAKLKEYFDEPKKKEERAEEGGSGGPEIEKQKEDVKVADSDGKKSGDGESRSKEAKGGPIWAGDYISRNALITGANVFGLIDPVSPAGLRLPLPSLLLRFPVSPCPRCRCRVPPAGVFFPSSPSADQFYECNMKQVRTVSGDDVVPAKDVVAKYVNMSQLILNRQK</sequence>
<dbReference type="EMBL" id="CM042009">
    <property type="protein sequence ID" value="KAI3791328.1"/>
    <property type="molecule type" value="Genomic_DNA"/>
</dbReference>
<name>A0ACB9H7M5_CICIN</name>
<protein>
    <submittedName>
        <fullName evidence="1">Uncharacterized protein</fullName>
    </submittedName>
</protein>
<comment type="caution">
    <text evidence="1">The sequence shown here is derived from an EMBL/GenBank/DDBJ whole genome shotgun (WGS) entry which is preliminary data.</text>
</comment>
<organism evidence="1 2">
    <name type="scientific">Cichorium intybus</name>
    <name type="common">Chicory</name>
    <dbReference type="NCBI Taxonomy" id="13427"/>
    <lineage>
        <taxon>Eukaryota</taxon>
        <taxon>Viridiplantae</taxon>
        <taxon>Streptophyta</taxon>
        <taxon>Embryophyta</taxon>
        <taxon>Tracheophyta</taxon>
        <taxon>Spermatophyta</taxon>
        <taxon>Magnoliopsida</taxon>
        <taxon>eudicotyledons</taxon>
        <taxon>Gunneridae</taxon>
        <taxon>Pentapetalae</taxon>
        <taxon>asterids</taxon>
        <taxon>campanulids</taxon>
        <taxon>Asterales</taxon>
        <taxon>Asteraceae</taxon>
        <taxon>Cichorioideae</taxon>
        <taxon>Cichorieae</taxon>
        <taxon>Cichoriinae</taxon>
        <taxon>Cichorium</taxon>
    </lineage>
</organism>
<dbReference type="Proteomes" id="UP001055811">
    <property type="component" value="Linkage Group LG01"/>
</dbReference>
<gene>
    <name evidence="1" type="ORF">L2E82_05082</name>
</gene>
<evidence type="ECO:0000313" key="2">
    <source>
        <dbReference type="Proteomes" id="UP001055811"/>
    </source>
</evidence>
<keyword evidence="2" id="KW-1185">Reference proteome</keyword>